<comment type="pathway">
    <text evidence="3 7">Carbohydrate degradation; pentose phosphate pathway; D-ribulose 5-phosphate from D-glucose 6-phosphate (oxidative stage): step 2/3.</text>
</comment>
<comment type="catalytic activity">
    <reaction evidence="1 7">
        <text>6-phospho-D-glucono-1,5-lactone + H2O = 6-phospho-D-gluconate + H(+)</text>
        <dbReference type="Rhea" id="RHEA:12556"/>
        <dbReference type="ChEBI" id="CHEBI:15377"/>
        <dbReference type="ChEBI" id="CHEBI:15378"/>
        <dbReference type="ChEBI" id="CHEBI:57955"/>
        <dbReference type="ChEBI" id="CHEBI:58759"/>
        <dbReference type="EC" id="3.1.1.31"/>
    </reaction>
</comment>
<evidence type="ECO:0000256" key="7">
    <source>
        <dbReference type="RuleBase" id="RU365095"/>
    </source>
</evidence>
<dbReference type="UniPathway" id="UPA00115">
    <property type="reaction ID" value="UER00409"/>
</dbReference>
<evidence type="ECO:0000256" key="5">
    <source>
        <dbReference type="ARBA" id="ARBA00013198"/>
    </source>
</evidence>
<keyword evidence="10" id="KW-1185">Reference proteome</keyword>
<evidence type="ECO:0000256" key="1">
    <source>
        <dbReference type="ARBA" id="ARBA00000832"/>
    </source>
</evidence>
<reference evidence="9 10" key="1">
    <citation type="journal article" date="2010" name="Stand. Genomic Sci.">
        <title>Complete genome sequence of Intrasporangium calvum type strain (7 KIP).</title>
        <authorList>
            <person name="Del Rio T.G."/>
            <person name="Chertkov O."/>
            <person name="Yasawong M."/>
            <person name="Lucas S."/>
            <person name="Deshpande S."/>
            <person name="Cheng J.F."/>
            <person name="Detter C."/>
            <person name="Tapia R."/>
            <person name="Han C."/>
            <person name="Goodwin L."/>
            <person name="Pitluck S."/>
            <person name="Liolios K."/>
            <person name="Ivanova N."/>
            <person name="Mavromatis K."/>
            <person name="Pati A."/>
            <person name="Chen A."/>
            <person name="Palaniappan K."/>
            <person name="Land M."/>
            <person name="Hauser L."/>
            <person name="Chang Y.J."/>
            <person name="Jeffries C.D."/>
            <person name="Rohde M."/>
            <person name="Pukall R."/>
            <person name="Sikorski J."/>
            <person name="Goker M."/>
            <person name="Woyke T."/>
            <person name="Bristow J."/>
            <person name="Eisen J.A."/>
            <person name="Markowitz V."/>
            <person name="Hugenholtz P."/>
            <person name="Kyrpides N.C."/>
            <person name="Klenk H.P."/>
            <person name="Lapidus A."/>
        </authorList>
    </citation>
    <scope>NUCLEOTIDE SEQUENCE [LARGE SCALE GENOMIC DNA]</scope>
    <source>
        <strain evidence="10">ATCC 23552 / DSM 43043 / JCM 3097 / NBRC 12989 / 7 KIP</strain>
    </source>
</reference>
<dbReference type="PANTHER" id="PTHR11054">
    <property type="entry name" value="6-PHOSPHOGLUCONOLACTONASE"/>
    <property type="match status" value="1"/>
</dbReference>
<dbReference type="Pfam" id="PF01182">
    <property type="entry name" value="Glucosamine_iso"/>
    <property type="match status" value="1"/>
</dbReference>
<keyword evidence="7 9" id="KW-0378">Hydrolase</keyword>
<dbReference type="GO" id="GO:0005975">
    <property type="term" value="P:carbohydrate metabolic process"/>
    <property type="evidence" value="ECO:0007669"/>
    <property type="project" value="UniProtKB-UniRule"/>
</dbReference>
<evidence type="ECO:0000256" key="3">
    <source>
        <dbReference type="ARBA" id="ARBA00004961"/>
    </source>
</evidence>
<dbReference type="GO" id="GO:0006098">
    <property type="term" value="P:pentose-phosphate shunt"/>
    <property type="evidence" value="ECO:0007669"/>
    <property type="project" value="UniProtKB-UniPathway"/>
</dbReference>
<comment type="similarity">
    <text evidence="4 7">Belongs to the glucosamine/galactosamine-6-phosphate isomerase family. 6-phosphogluconolactonase subfamily.</text>
</comment>
<dbReference type="RefSeq" id="WP_013492517.1">
    <property type="nucleotide sequence ID" value="NC_014830.1"/>
</dbReference>
<feature type="domain" description="Glucosamine/galactosamine-6-phosphate isomerase" evidence="8">
    <location>
        <begin position="19"/>
        <end position="239"/>
    </location>
</feature>
<dbReference type="KEGG" id="ica:Intca_1689"/>
<dbReference type="Proteomes" id="UP000008914">
    <property type="component" value="Chromosome"/>
</dbReference>
<gene>
    <name evidence="7" type="primary">pgl</name>
    <name evidence="9" type="ordered locus">Intca_1689</name>
</gene>
<evidence type="ECO:0000313" key="9">
    <source>
        <dbReference type="EMBL" id="ADU48202.1"/>
    </source>
</evidence>
<dbReference type="AlphaFoldDB" id="E6S9K6"/>
<dbReference type="InterPro" id="IPR005900">
    <property type="entry name" value="6-phosphogluconolactonase_DevB"/>
</dbReference>
<evidence type="ECO:0000256" key="2">
    <source>
        <dbReference type="ARBA" id="ARBA00002681"/>
    </source>
</evidence>
<name>E6S9K6_INTC7</name>
<sequence length="250" mass="26235">MTADDRGAPEPAVVIHPGKQSLADAAAARLVVALLDAQGVSGEAQVVLTGGSLGSEIIRSLTGVLGRSAVDWRRVRVWWGDERFLPRGHADRNDTQNDEAGLSSLGLDATKVHRVPGPDEVDTPEASADAYAETLARHGAAAFDVLILGVGPDGHVASLFPHHDAQRATGTPTVAVHHSPKPPPERVSLTFERLAQARETWFLVAGEDKADAVAAALRPGTDRWDVPASAPRGTEATRWLLDTAAGAGLS</sequence>
<dbReference type="Gene3D" id="3.40.50.1360">
    <property type="match status" value="1"/>
</dbReference>
<comment type="function">
    <text evidence="2 7">Hydrolysis of 6-phosphogluconolactone to 6-phosphogluconate.</text>
</comment>
<dbReference type="NCBIfam" id="TIGR01198">
    <property type="entry name" value="pgl"/>
    <property type="match status" value="1"/>
</dbReference>
<dbReference type="STRING" id="710696.Intca_1689"/>
<dbReference type="CDD" id="cd01400">
    <property type="entry name" value="6PGL"/>
    <property type="match status" value="1"/>
</dbReference>
<proteinExistence type="inferred from homology"/>
<dbReference type="GO" id="GO:0017057">
    <property type="term" value="F:6-phosphogluconolactonase activity"/>
    <property type="evidence" value="ECO:0007669"/>
    <property type="project" value="UniProtKB-UniRule"/>
</dbReference>
<evidence type="ECO:0000259" key="8">
    <source>
        <dbReference type="Pfam" id="PF01182"/>
    </source>
</evidence>
<organism evidence="9 10">
    <name type="scientific">Intrasporangium calvum (strain ATCC 23552 / DSM 43043 / JCM 3097 / NBRC 12989 / NCIMB 10167 / NRRL B-3866 / 7 KIP)</name>
    <dbReference type="NCBI Taxonomy" id="710696"/>
    <lineage>
        <taxon>Bacteria</taxon>
        <taxon>Bacillati</taxon>
        <taxon>Actinomycetota</taxon>
        <taxon>Actinomycetes</taxon>
        <taxon>Micrococcales</taxon>
        <taxon>Intrasporangiaceae</taxon>
        <taxon>Intrasporangium</taxon>
    </lineage>
</organism>
<dbReference type="OrthoDB" id="9810967at2"/>
<dbReference type="HOGENOM" id="CLU_053947_1_0_11"/>
<dbReference type="InterPro" id="IPR039104">
    <property type="entry name" value="6PGL"/>
</dbReference>
<dbReference type="EC" id="3.1.1.31" evidence="5 7"/>
<dbReference type="PANTHER" id="PTHR11054:SF0">
    <property type="entry name" value="6-PHOSPHOGLUCONOLACTONASE"/>
    <property type="match status" value="1"/>
</dbReference>
<dbReference type="EMBL" id="CP002343">
    <property type="protein sequence ID" value="ADU48202.1"/>
    <property type="molecule type" value="Genomic_DNA"/>
</dbReference>
<evidence type="ECO:0000256" key="4">
    <source>
        <dbReference type="ARBA" id="ARBA00010662"/>
    </source>
</evidence>
<accession>E6S9K6</accession>
<dbReference type="InterPro" id="IPR006148">
    <property type="entry name" value="Glc/Gal-6P_isomerase"/>
</dbReference>
<evidence type="ECO:0000313" key="10">
    <source>
        <dbReference type="Proteomes" id="UP000008914"/>
    </source>
</evidence>
<evidence type="ECO:0000256" key="6">
    <source>
        <dbReference type="ARBA" id="ARBA00020337"/>
    </source>
</evidence>
<protein>
    <recommendedName>
        <fullName evidence="6 7">6-phosphogluconolactonase</fullName>
        <shortName evidence="7">6PGL</shortName>
        <ecNumber evidence="5 7">3.1.1.31</ecNumber>
    </recommendedName>
</protein>
<dbReference type="SUPFAM" id="SSF100950">
    <property type="entry name" value="NagB/RpiA/CoA transferase-like"/>
    <property type="match status" value="1"/>
</dbReference>
<dbReference type="eggNOG" id="COG0363">
    <property type="taxonomic scope" value="Bacteria"/>
</dbReference>
<dbReference type="InterPro" id="IPR037171">
    <property type="entry name" value="NagB/RpiA_transferase-like"/>
</dbReference>